<dbReference type="InterPro" id="IPR023214">
    <property type="entry name" value="HAD_sf"/>
</dbReference>
<dbReference type="AlphaFoldDB" id="X1DYW2"/>
<organism evidence="2">
    <name type="scientific">marine sediment metagenome</name>
    <dbReference type="NCBI Taxonomy" id="412755"/>
    <lineage>
        <taxon>unclassified sequences</taxon>
        <taxon>metagenomes</taxon>
        <taxon>ecological metagenomes</taxon>
    </lineage>
</organism>
<feature type="non-terminal residue" evidence="2">
    <location>
        <position position="213"/>
    </location>
</feature>
<dbReference type="PANTHER" id="PTHR42861">
    <property type="entry name" value="CALCIUM-TRANSPORTING ATPASE"/>
    <property type="match status" value="1"/>
</dbReference>
<comment type="caution">
    <text evidence="2">The sequence shown here is derived from an EMBL/GenBank/DDBJ whole genome shotgun (WGS) entry which is preliminary data.</text>
</comment>
<dbReference type="Gene3D" id="3.40.50.1000">
    <property type="entry name" value="HAD superfamily/HAD-like"/>
    <property type="match status" value="1"/>
</dbReference>
<name>X1DYW2_9ZZZZ</name>
<dbReference type="InterPro" id="IPR036412">
    <property type="entry name" value="HAD-like_sf"/>
</dbReference>
<feature type="compositionally biased region" description="Acidic residues" evidence="1">
    <location>
        <begin position="1"/>
        <end position="14"/>
    </location>
</feature>
<reference evidence="2" key="1">
    <citation type="journal article" date="2014" name="Front. Microbiol.">
        <title>High frequency of phylogenetically diverse reductive dehalogenase-homologous genes in deep subseafloor sedimentary metagenomes.</title>
        <authorList>
            <person name="Kawai M."/>
            <person name="Futagami T."/>
            <person name="Toyoda A."/>
            <person name="Takaki Y."/>
            <person name="Nishi S."/>
            <person name="Hori S."/>
            <person name="Arai W."/>
            <person name="Tsubouchi T."/>
            <person name="Morono Y."/>
            <person name="Uchiyama I."/>
            <person name="Ito T."/>
            <person name="Fujiyama A."/>
            <person name="Inagaki F."/>
            <person name="Takami H."/>
        </authorList>
    </citation>
    <scope>NUCLEOTIDE SEQUENCE</scope>
    <source>
        <strain evidence="2">Expedition CK06-06</strain>
    </source>
</reference>
<dbReference type="Gene3D" id="1.20.1110.10">
    <property type="entry name" value="Calcium-transporting ATPase, transmembrane domain"/>
    <property type="match status" value="1"/>
</dbReference>
<dbReference type="SUPFAM" id="SSF56784">
    <property type="entry name" value="HAD-like"/>
    <property type="match status" value="1"/>
</dbReference>
<proteinExistence type="predicted"/>
<feature type="region of interest" description="Disordered" evidence="1">
    <location>
        <begin position="1"/>
        <end position="21"/>
    </location>
</feature>
<dbReference type="EMBL" id="BART01022856">
    <property type="protein sequence ID" value="GAH01573.1"/>
    <property type="molecule type" value="Genomic_DNA"/>
</dbReference>
<dbReference type="PRINTS" id="PR00119">
    <property type="entry name" value="CATATPASE"/>
</dbReference>
<dbReference type="Pfam" id="PF00702">
    <property type="entry name" value="Hydrolase"/>
    <property type="match status" value="1"/>
</dbReference>
<protein>
    <submittedName>
        <fullName evidence="2">Uncharacterized protein</fullName>
    </submittedName>
</protein>
<evidence type="ECO:0000256" key="1">
    <source>
        <dbReference type="SAM" id="MobiDB-lite"/>
    </source>
</evidence>
<evidence type="ECO:0000313" key="2">
    <source>
        <dbReference type="EMBL" id="GAH01573.1"/>
    </source>
</evidence>
<sequence>MAQNDDEQSEEIDAGETQKDQPIELMFAFHPDPSPLFGENGRPQFPIPLTPLCQLSFTEQVRPEAVPMIRKFIEQGIKVKIFAAERSQQAIALLKDVGLSDLALDLITGSDLAEMGTEELSQAAADNEIFLQLSPEQMGKVVSDLRTRGQYVAMVGDSVNDVPALHQANLAVAYQNSSQAAQSVADIILLENSLQVLERVLEKGQRIVNGLLD</sequence>
<accession>X1DYW2</accession>
<gene>
    <name evidence="2" type="ORF">S01H4_41747</name>
</gene>